<dbReference type="EMBL" id="PVLF01000007">
    <property type="protein sequence ID" value="PRH82525.1"/>
    <property type="molecule type" value="Genomic_DNA"/>
</dbReference>
<dbReference type="SMART" id="SM00671">
    <property type="entry name" value="SEL1"/>
    <property type="match status" value="2"/>
</dbReference>
<dbReference type="Gene3D" id="1.25.40.10">
    <property type="entry name" value="Tetratricopeptide repeat domain"/>
    <property type="match status" value="1"/>
</dbReference>
<organism evidence="2 3">
    <name type="scientific">Arenimonas caeni</name>
    <dbReference type="NCBI Taxonomy" id="2058085"/>
    <lineage>
        <taxon>Bacteria</taxon>
        <taxon>Pseudomonadati</taxon>
        <taxon>Pseudomonadota</taxon>
        <taxon>Gammaproteobacteria</taxon>
        <taxon>Lysobacterales</taxon>
        <taxon>Lysobacteraceae</taxon>
        <taxon>Arenimonas</taxon>
    </lineage>
</organism>
<keyword evidence="1" id="KW-0732">Signal</keyword>
<dbReference type="AlphaFoldDB" id="A0A2P6M966"/>
<dbReference type="OrthoDB" id="7063913at2"/>
<keyword evidence="3" id="KW-1185">Reference proteome</keyword>
<evidence type="ECO:0000313" key="3">
    <source>
        <dbReference type="Proteomes" id="UP000241736"/>
    </source>
</evidence>
<dbReference type="SUPFAM" id="SSF81901">
    <property type="entry name" value="HCP-like"/>
    <property type="match status" value="1"/>
</dbReference>
<reference evidence="2 3" key="1">
    <citation type="submission" date="2018-03" db="EMBL/GenBank/DDBJ databases">
        <title>Arenimonas caeni sp. nov., isolated from activated sludge.</title>
        <authorList>
            <person name="Liu H."/>
        </authorList>
    </citation>
    <scope>NUCLEOTIDE SEQUENCE [LARGE SCALE GENOMIC DNA]</scope>
    <source>
        <strain evidence="3">z29</strain>
    </source>
</reference>
<evidence type="ECO:0000313" key="2">
    <source>
        <dbReference type="EMBL" id="PRH82525.1"/>
    </source>
</evidence>
<dbReference type="RefSeq" id="WP_106990298.1">
    <property type="nucleotide sequence ID" value="NZ_KZ679088.1"/>
</dbReference>
<evidence type="ECO:0000256" key="1">
    <source>
        <dbReference type="SAM" id="SignalP"/>
    </source>
</evidence>
<comment type="caution">
    <text evidence="2">The sequence shown here is derived from an EMBL/GenBank/DDBJ whole genome shotgun (WGS) entry which is preliminary data.</text>
</comment>
<proteinExistence type="predicted"/>
<name>A0A2P6M966_9GAMM</name>
<feature type="chain" id="PRO_5015168770" description="Sel1 repeat family protein" evidence="1">
    <location>
        <begin position="23"/>
        <end position="263"/>
    </location>
</feature>
<evidence type="ECO:0008006" key="4">
    <source>
        <dbReference type="Google" id="ProtNLM"/>
    </source>
</evidence>
<feature type="signal peptide" evidence="1">
    <location>
        <begin position="1"/>
        <end position="22"/>
    </location>
</feature>
<accession>A0A2P6M966</accession>
<dbReference type="Proteomes" id="UP000241736">
    <property type="component" value="Unassembled WGS sequence"/>
</dbReference>
<dbReference type="InterPro" id="IPR006597">
    <property type="entry name" value="Sel1-like"/>
</dbReference>
<protein>
    <recommendedName>
        <fullName evidence="4">Sel1 repeat family protein</fullName>
    </recommendedName>
</protein>
<gene>
    <name evidence="2" type="ORF">C6N40_06985</name>
</gene>
<sequence length="263" mass="29166">MRPMLLACALFLALAPAAPALAQPSDRGLDKDIIASQGFLAGHPDMRFRLAGLRAYRKGNYTEAMNLFRRAARFGDKPSQGMLAEMYWAGQGVEADPALAYAWMDLAGERRYPMMLAKRESYWEKLDEATRARALEVGAGIYAEYGDDVARPRLERELRRARSQATGSRLGFVGSIKIYLPTPNGDVIVDGASYYDKKFWDIEKYTEWHDAEWVREAEGTVDVGELMSAGTALSEDDAALDEALYEVPGETDETDEAGQSGED</sequence>
<dbReference type="InterPro" id="IPR011990">
    <property type="entry name" value="TPR-like_helical_dom_sf"/>
</dbReference>